<dbReference type="RefSeq" id="XP_002142724.1">
    <property type="nucleotide sequence ID" value="XM_002142688.1"/>
</dbReference>
<dbReference type="VEuPathDB" id="CryptoDB:CMU_021390"/>
<keyword evidence="1" id="KW-1133">Transmembrane helix</keyword>
<keyword evidence="3" id="KW-1185">Reference proteome</keyword>
<accession>B6AJI4</accession>
<dbReference type="Proteomes" id="UP000001460">
    <property type="component" value="Unassembled WGS sequence"/>
</dbReference>
<keyword evidence="1" id="KW-0812">Transmembrane</keyword>
<evidence type="ECO:0000313" key="2">
    <source>
        <dbReference type="EMBL" id="EEA08375.1"/>
    </source>
</evidence>
<keyword evidence="1" id="KW-0472">Membrane</keyword>
<gene>
    <name evidence="2" type="ORF">CMU_021390</name>
</gene>
<dbReference type="EMBL" id="DS989739">
    <property type="protein sequence ID" value="EEA08375.1"/>
    <property type="molecule type" value="Genomic_DNA"/>
</dbReference>
<protein>
    <submittedName>
        <fullName evidence="2">Uncharacterized protein</fullName>
    </submittedName>
</protein>
<name>B6AJI4_CRYMR</name>
<dbReference type="GeneID" id="6997860"/>
<reference evidence="2" key="1">
    <citation type="submission" date="2008-06" db="EMBL/GenBank/DDBJ databases">
        <authorList>
            <person name="Lorenzi H."/>
            <person name="Inman J."/>
            <person name="Miller J."/>
            <person name="Schobel S."/>
            <person name="Amedeo P."/>
            <person name="Caler E.V."/>
            <person name="da Silva J."/>
        </authorList>
    </citation>
    <scope>NUCLEOTIDE SEQUENCE [LARGE SCALE GENOMIC DNA]</scope>
    <source>
        <strain evidence="2">RN66</strain>
    </source>
</reference>
<evidence type="ECO:0000313" key="3">
    <source>
        <dbReference type="Proteomes" id="UP000001460"/>
    </source>
</evidence>
<dbReference type="AlphaFoldDB" id="B6AJI4"/>
<feature type="transmembrane region" description="Helical" evidence="1">
    <location>
        <begin position="64"/>
        <end position="87"/>
    </location>
</feature>
<evidence type="ECO:0000256" key="1">
    <source>
        <dbReference type="SAM" id="Phobius"/>
    </source>
</evidence>
<proteinExistence type="predicted"/>
<feature type="transmembrane region" description="Helical" evidence="1">
    <location>
        <begin position="12"/>
        <end position="30"/>
    </location>
</feature>
<organism evidence="2 3">
    <name type="scientific">Cryptosporidium muris (strain RN66)</name>
    <dbReference type="NCBI Taxonomy" id="441375"/>
    <lineage>
        <taxon>Eukaryota</taxon>
        <taxon>Sar</taxon>
        <taxon>Alveolata</taxon>
        <taxon>Apicomplexa</taxon>
        <taxon>Conoidasida</taxon>
        <taxon>Coccidia</taxon>
        <taxon>Eucoccidiorida</taxon>
        <taxon>Eimeriorina</taxon>
        <taxon>Cryptosporidiidae</taxon>
        <taxon>Cryptosporidium</taxon>
    </lineage>
</organism>
<dbReference type="PROSITE" id="PS51257">
    <property type="entry name" value="PROKAR_LIPOPROTEIN"/>
    <property type="match status" value="1"/>
</dbReference>
<dbReference type="OrthoDB" id="344042at2759"/>
<sequence length="100" mass="11761">MNKLEVRDFSLFWGLIIFSCIYFMKLTFGLQSDFQMLSSTSDYNDESSTYANKSVSENFISNPLPYIIVAWVTIHIFLGWFFCCYMLSERSRMKPISISF</sequence>